<feature type="compositionally biased region" description="Polar residues" evidence="2">
    <location>
        <begin position="268"/>
        <end position="289"/>
    </location>
</feature>
<dbReference type="PROSITE" id="PS51985">
    <property type="entry name" value="CPB2"/>
    <property type="match status" value="1"/>
</dbReference>
<keyword evidence="6" id="KW-0808">Transferase</keyword>
<feature type="region of interest" description="Disordered" evidence="2">
    <location>
        <begin position="608"/>
        <end position="686"/>
    </location>
</feature>
<dbReference type="Gene3D" id="3.30.1120.130">
    <property type="match status" value="1"/>
</dbReference>
<evidence type="ECO:0000313" key="6">
    <source>
        <dbReference type="EMBL" id="GFR98868.1"/>
    </source>
</evidence>
<evidence type="ECO:0000256" key="2">
    <source>
        <dbReference type="SAM" id="MobiDB-lite"/>
    </source>
</evidence>
<feature type="compositionally biased region" description="Polar residues" evidence="2">
    <location>
        <begin position="382"/>
        <end position="407"/>
    </location>
</feature>
<feature type="region of interest" description="Disordered" evidence="2">
    <location>
        <begin position="190"/>
        <end position="235"/>
    </location>
</feature>
<dbReference type="GO" id="GO:0016301">
    <property type="term" value="F:kinase activity"/>
    <property type="evidence" value="ECO:0007669"/>
    <property type="project" value="UniProtKB-KW"/>
</dbReference>
<evidence type="ECO:0000259" key="3">
    <source>
        <dbReference type="PROSITE" id="PS50078"/>
    </source>
</evidence>
<organism evidence="6 7">
    <name type="scientific">Elysia marginata</name>
    <dbReference type="NCBI Taxonomy" id="1093978"/>
    <lineage>
        <taxon>Eukaryota</taxon>
        <taxon>Metazoa</taxon>
        <taxon>Spiralia</taxon>
        <taxon>Lophotrochozoa</taxon>
        <taxon>Mollusca</taxon>
        <taxon>Gastropoda</taxon>
        <taxon>Heterobranchia</taxon>
        <taxon>Euthyneura</taxon>
        <taxon>Panpulmonata</taxon>
        <taxon>Sacoglossa</taxon>
        <taxon>Placobranchoidea</taxon>
        <taxon>Plakobranchidae</taxon>
        <taxon>Elysia</taxon>
    </lineage>
</organism>
<keyword evidence="1" id="KW-0832">Ubl conjugation</keyword>
<proteinExistence type="predicted"/>
<dbReference type="Gene3D" id="3.30.1120.120">
    <property type="match status" value="1"/>
</dbReference>
<dbReference type="SUPFAM" id="SSF82615">
    <property type="entry name" value="Polo-box domain"/>
    <property type="match status" value="1"/>
</dbReference>
<feature type="compositionally biased region" description="Low complexity" evidence="2">
    <location>
        <begin position="639"/>
        <end position="648"/>
    </location>
</feature>
<gene>
    <name evidence="6" type="ORF">ElyMa_004512800</name>
</gene>
<dbReference type="EMBL" id="BMAT01009117">
    <property type="protein sequence ID" value="GFR98868.1"/>
    <property type="molecule type" value="Genomic_DNA"/>
</dbReference>
<feature type="compositionally biased region" description="Gly residues" evidence="2">
    <location>
        <begin position="224"/>
        <end position="235"/>
    </location>
</feature>
<dbReference type="InterPro" id="IPR033699">
    <property type="entry name" value="POLO_box_Plk4_1"/>
</dbReference>
<reference evidence="6 7" key="1">
    <citation type="journal article" date="2021" name="Elife">
        <title>Chloroplast acquisition without the gene transfer in kleptoplastic sea slugs, Plakobranchus ocellatus.</title>
        <authorList>
            <person name="Maeda T."/>
            <person name="Takahashi S."/>
            <person name="Yoshida T."/>
            <person name="Shimamura S."/>
            <person name="Takaki Y."/>
            <person name="Nagai Y."/>
            <person name="Toyoda A."/>
            <person name="Suzuki Y."/>
            <person name="Arimoto A."/>
            <person name="Ishii H."/>
            <person name="Satoh N."/>
            <person name="Nishiyama T."/>
            <person name="Hasebe M."/>
            <person name="Maruyama T."/>
            <person name="Minagawa J."/>
            <person name="Obokata J."/>
            <person name="Shigenobu S."/>
        </authorList>
    </citation>
    <scope>NUCLEOTIDE SEQUENCE [LARGE SCALE GENOMIC DNA]</scope>
</reference>
<feature type="compositionally biased region" description="Polar residues" evidence="2">
    <location>
        <begin position="352"/>
        <end position="364"/>
    </location>
</feature>
<protein>
    <submittedName>
        <fullName evidence="6">Serine/threonine-protein kinase PLK4</fullName>
    </submittedName>
</protein>
<dbReference type="InterPro" id="IPR046437">
    <property type="entry name" value="Ser_Thr-PK_POLO_box_1_sf"/>
</dbReference>
<evidence type="ECO:0000256" key="1">
    <source>
        <dbReference type="ARBA" id="ARBA00022843"/>
    </source>
</evidence>
<dbReference type="PROSITE" id="PS50078">
    <property type="entry name" value="POLO_BOX"/>
    <property type="match status" value="1"/>
</dbReference>
<evidence type="ECO:0000259" key="5">
    <source>
        <dbReference type="PROSITE" id="PS51985"/>
    </source>
</evidence>
<name>A0AAV4HP62_9GAST</name>
<dbReference type="AlphaFoldDB" id="A0AAV4HP62"/>
<dbReference type="InterPro" id="IPR000959">
    <property type="entry name" value="POLO_box_dom"/>
</dbReference>
<feature type="domain" description="Cryptic POLO box 1 (CPB1)" evidence="4">
    <location>
        <begin position="1"/>
        <end position="62"/>
    </location>
</feature>
<evidence type="ECO:0000259" key="4">
    <source>
        <dbReference type="PROSITE" id="PS51984"/>
    </source>
</evidence>
<dbReference type="Pfam" id="PF18409">
    <property type="entry name" value="Plk4_PB2"/>
    <property type="match status" value="1"/>
</dbReference>
<feature type="region of interest" description="Disordered" evidence="2">
    <location>
        <begin position="266"/>
        <end position="290"/>
    </location>
</feature>
<dbReference type="Proteomes" id="UP000762676">
    <property type="component" value="Unassembled WGS sequence"/>
</dbReference>
<dbReference type="InterPro" id="IPR047108">
    <property type="entry name" value="Plk4-like_POLO_box_2_sf"/>
</dbReference>
<feature type="region of interest" description="Disordered" evidence="2">
    <location>
        <begin position="350"/>
        <end position="409"/>
    </location>
</feature>
<feature type="domain" description="Cryptic POLO box 2 (CPB2)" evidence="5">
    <location>
        <begin position="63"/>
        <end position="176"/>
    </location>
</feature>
<accession>A0AAV4HP62</accession>
<dbReference type="PROSITE" id="PS51984">
    <property type="entry name" value="CPB1"/>
    <property type="match status" value="1"/>
</dbReference>
<feature type="domain" description="POLO box" evidence="3">
    <location>
        <begin position="753"/>
        <end position="830"/>
    </location>
</feature>
<keyword evidence="6" id="KW-0418">Kinase</keyword>
<feature type="compositionally biased region" description="Polar residues" evidence="2">
    <location>
        <begin position="608"/>
        <end position="625"/>
    </location>
</feature>
<evidence type="ECO:0000313" key="7">
    <source>
        <dbReference type="Proteomes" id="UP000762676"/>
    </source>
</evidence>
<dbReference type="CDD" id="cd13116">
    <property type="entry name" value="POLO_box_Plk4_3"/>
    <property type="match status" value="1"/>
</dbReference>
<dbReference type="InterPro" id="IPR033698">
    <property type="entry name" value="POLO_box_Plk4_2"/>
</dbReference>
<keyword evidence="7" id="KW-1185">Reference proteome</keyword>
<comment type="caution">
    <text evidence="6">The sequence shown here is derived from an EMBL/GenBank/DDBJ whole genome shotgun (WGS) entry which is preliminary data.</text>
</comment>
<sequence length="849" mass="91153">MLYVFDCSPQVEVYQNLDGVASLDGCPLPGQGYKLYTYPDLPSKQMKKYQHVYKFVELVKSRTAKVVLVTDTAQCKLMENSKPADFKADFHNGSSVVISKSTVTVTDRAGGTLTFDTHSVSEFISPDTLSLVQYAHMCHHKCLEIERSVRDIHTAGVNNEMFPVIIGSTRSPYQLVPVCSGELTSDKVHQSCSRESPLPPQAQRSGCPPQACRGQWESSVQDGSPGGGDGFGGTSGSLHRTLAHSVCSEAELCDLLEGHLTEFGGSSRGSSVKNMSRSVSPQTRSSTGQCGELKDGLAPVMYQQFPASILSVSDSHTGSLQHQGGDCSSSTVSYEQTCLQSIEASVVPSPAPQSLQHIGMNSLSPPRPHDHLYSSGDLDCSIRSSRAGSQHQHGFSTPQYQQQQDQGHNIECHSVSHRSRLLQEHRNSLVSGQLESEQPALRVRRALFSDLDLDLSLPISSPVPTSGTHALQHDLLAIQRTPSLDLSDCSDGPDGARQLEEDQFLELPSYHQLHVSAPENCLQEFNTSLAFSVDPLECSVGGKVESSPAGANQPKLIATSVPKVKGKAVFEQTDLSTNISAQDGTISMQMTTPFKSSNAQTLPQESNLTALPSPQKTSSSFQGFHQENPPAGCKPPSLPRRSLSLSSSEISQMETTGPRISLGSINNHRGHLDTRRGSSSSIKVTNPVGGCCSNNNSSSNESSNTSGCLDILSPQLACVPPSLPPQLRHSLDMSASSHYSDSSAPSSSCAGDVVRQLFVPYTGWASLHATGAVWILYNDGTQVGVKSSEPAMIYVDQDGTETRYCNTDAVPEIVRLKLEKLPSIVDQLMKAPVTLAPGQLSQPGGIHKV</sequence>
<dbReference type="InterPro" id="IPR033696">
    <property type="entry name" value="POLO_box_Plk4_C"/>
</dbReference>
<dbReference type="Gene3D" id="2.40.50.930">
    <property type="match status" value="1"/>
</dbReference>